<reference evidence="1 2" key="1">
    <citation type="submission" date="2024-02" db="EMBL/GenBank/DDBJ databases">
        <authorList>
            <person name="Vignale AGUSTIN F."/>
            <person name="Sosa J E."/>
            <person name="Modenutti C."/>
        </authorList>
    </citation>
    <scope>NUCLEOTIDE SEQUENCE [LARGE SCALE GENOMIC DNA]</scope>
</reference>
<evidence type="ECO:0000313" key="2">
    <source>
        <dbReference type="Proteomes" id="UP001642360"/>
    </source>
</evidence>
<sequence length="113" mass="12908">MKEKKALQACKRTLLCWVHHPSVEVERILTIRKLAHWLQRRQRLTSNNCKVSTLHLKGVNIDAKEGKWEPLSRLSSLATLIFSICVPRSGCASVHVCMGLLFGNHFVNVMYIL</sequence>
<evidence type="ECO:0000313" key="1">
    <source>
        <dbReference type="EMBL" id="CAK9173933.1"/>
    </source>
</evidence>
<keyword evidence="2" id="KW-1185">Reference proteome</keyword>
<comment type="caution">
    <text evidence="1">The sequence shown here is derived from an EMBL/GenBank/DDBJ whole genome shotgun (WGS) entry which is preliminary data.</text>
</comment>
<dbReference type="AlphaFoldDB" id="A0ABC8TWR5"/>
<organism evidence="1 2">
    <name type="scientific">Ilex paraguariensis</name>
    <name type="common">yerba mate</name>
    <dbReference type="NCBI Taxonomy" id="185542"/>
    <lineage>
        <taxon>Eukaryota</taxon>
        <taxon>Viridiplantae</taxon>
        <taxon>Streptophyta</taxon>
        <taxon>Embryophyta</taxon>
        <taxon>Tracheophyta</taxon>
        <taxon>Spermatophyta</taxon>
        <taxon>Magnoliopsida</taxon>
        <taxon>eudicotyledons</taxon>
        <taxon>Gunneridae</taxon>
        <taxon>Pentapetalae</taxon>
        <taxon>asterids</taxon>
        <taxon>campanulids</taxon>
        <taxon>Aquifoliales</taxon>
        <taxon>Aquifoliaceae</taxon>
        <taxon>Ilex</taxon>
    </lineage>
</organism>
<dbReference type="Proteomes" id="UP001642360">
    <property type="component" value="Unassembled WGS sequence"/>
</dbReference>
<proteinExistence type="predicted"/>
<dbReference type="EMBL" id="CAUOFW020006247">
    <property type="protein sequence ID" value="CAK9173933.1"/>
    <property type="molecule type" value="Genomic_DNA"/>
</dbReference>
<protein>
    <submittedName>
        <fullName evidence="1">Uncharacterized protein</fullName>
    </submittedName>
</protein>
<gene>
    <name evidence="1" type="ORF">ILEXP_LOCUS43667</name>
</gene>
<accession>A0ABC8TWR5</accession>
<name>A0ABC8TWR5_9AQUA</name>